<feature type="transmembrane region" description="Helical" evidence="1">
    <location>
        <begin position="217"/>
        <end position="238"/>
    </location>
</feature>
<keyword evidence="3" id="KW-1185">Reference proteome</keyword>
<feature type="transmembrane region" description="Helical" evidence="1">
    <location>
        <begin position="6"/>
        <end position="31"/>
    </location>
</feature>
<evidence type="ECO:0000313" key="3">
    <source>
        <dbReference type="Proteomes" id="UP001163828"/>
    </source>
</evidence>
<comment type="caution">
    <text evidence="2">The sequence shown here is derived from an EMBL/GenBank/DDBJ whole genome shotgun (WGS) entry which is preliminary data.</text>
</comment>
<feature type="transmembrane region" description="Helical" evidence="1">
    <location>
        <begin position="51"/>
        <end position="77"/>
    </location>
</feature>
<protein>
    <submittedName>
        <fullName evidence="2">Uncharacterized protein</fullName>
    </submittedName>
</protein>
<feature type="transmembrane region" description="Helical" evidence="1">
    <location>
        <begin position="97"/>
        <end position="119"/>
    </location>
</feature>
<name>A0ABQ8Q597_9AGAR</name>
<keyword evidence="1" id="KW-0812">Transmembrane</keyword>
<organism evidence="2 3">
    <name type="scientific">Lentinula boryana</name>
    <dbReference type="NCBI Taxonomy" id="40481"/>
    <lineage>
        <taxon>Eukaryota</taxon>
        <taxon>Fungi</taxon>
        <taxon>Dikarya</taxon>
        <taxon>Basidiomycota</taxon>
        <taxon>Agaricomycotina</taxon>
        <taxon>Agaricomycetes</taxon>
        <taxon>Agaricomycetidae</taxon>
        <taxon>Agaricales</taxon>
        <taxon>Marasmiineae</taxon>
        <taxon>Omphalotaceae</taxon>
        <taxon>Lentinula</taxon>
    </lineage>
</organism>
<keyword evidence="1" id="KW-1133">Transmembrane helix</keyword>
<feature type="transmembrane region" description="Helical" evidence="1">
    <location>
        <begin position="126"/>
        <end position="151"/>
    </location>
</feature>
<accession>A0ABQ8Q597</accession>
<reference evidence="2" key="1">
    <citation type="submission" date="2022-08" db="EMBL/GenBank/DDBJ databases">
        <authorList>
            <consortium name="DOE Joint Genome Institute"/>
            <person name="Min B."/>
            <person name="Riley R."/>
            <person name="Sierra-Patev S."/>
            <person name="Naranjo-Ortiz M."/>
            <person name="Looney B."/>
            <person name="Konkel Z."/>
            <person name="Slot J.C."/>
            <person name="Sakamoto Y."/>
            <person name="Steenwyk J.L."/>
            <person name="Rokas A."/>
            <person name="Carro J."/>
            <person name="Camarero S."/>
            <person name="Ferreira P."/>
            <person name="Molpeceres G."/>
            <person name="Ruiz-Duenas F.J."/>
            <person name="Serrano A."/>
            <person name="Henrissat B."/>
            <person name="Drula E."/>
            <person name="Hughes K.W."/>
            <person name="Mata J.L."/>
            <person name="Ishikawa N.K."/>
            <person name="Vargas-Isla R."/>
            <person name="Ushijima S."/>
            <person name="Smith C.A."/>
            <person name="Ahrendt S."/>
            <person name="Andreopoulos W."/>
            <person name="He G."/>
            <person name="Labutti K."/>
            <person name="Lipzen A."/>
            <person name="Ng V."/>
            <person name="Sandor L."/>
            <person name="Barry K."/>
            <person name="Martinez A.T."/>
            <person name="Xiao Y."/>
            <person name="Gibbons J.G."/>
            <person name="Terashima K."/>
            <person name="Hibbett D.S."/>
            <person name="Grigoriev I.V."/>
        </authorList>
    </citation>
    <scope>NUCLEOTIDE SEQUENCE</scope>
    <source>
        <strain evidence="2">TFB10827</strain>
    </source>
</reference>
<evidence type="ECO:0000313" key="2">
    <source>
        <dbReference type="EMBL" id="KAJ3993671.1"/>
    </source>
</evidence>
<feature type="transmembrane region" description="Helical" evidence="1">
    <location>
        <begin position="171"/>
        <end position="196"/>
    </location>
</feature>
<evidence type="ECO:0000256" key="1">
    <source>
        <dbReference type="SAM" id="Phobius"/>
    </source>
</evidence>
<sequence length="326" mass="36173">MIPVGGAAFAASIFCESSLHGMYTVLFVTLLQSFRKSRRNQAKISWMATTIQSITILMYILSTAHLILALQIDYTAFAINRNADSVFNRLGGYPTSLAQLGIEFTNCVLADSILIWRVWVLWNCRWIVVVFPICLVLASATSSYGFVYQVSKINSTSAEFSDVFNPQAENWSLVFGSCILVTNLLCTGLIASRIWWQNRQLQITLGRRMASRRYQAIFFAILESGAIYSAAWIILIVLELIGSNAVFTVVDSVAQITGIVPALIVVLISRSVNGLQTTYTAPSYPMFRHRQTTTTNQFTTTEPVAQETPIHLVAGNSLTGDIEEQK</sequence>
<dbReference type="EMBL" id="MU790749">
    <property type="protein sequence ID" value="KAJ3993671.1"/>
    <property type="molecule type" value="Genomic_DNA"/>
</dbReference>
<gene>
    <name evidence="2" type="ORF">F5050DRAFT_1780120</name>
</gene>
<dbReference type="Proteomes" id="UP001163828">
    <property type="component" value="Unassembled WGS sequence"/>
</dbReference>
<feature type="transmembrane region" description="Helical" evidence="1">
    <location>
        <begin position="244"/>
        <end position="268"/>
    </location>
</feature>
<keyword evidence="1" id="KW-0472">Membrane</keyword>
<proteinExistence type="predicted"/>